<dbReference type="RefSeq" id="WP_118333022.1">
    <property type="nucleotide sequence ID" value="NZ_AP025567.1"/>
</dbReference>
<accession>A0A415E5F3</accession>
<gene>
    <name evidence="1" type="ORF">DW099_00055</name>
</gene>
<organism evidence="1 2">
    <name type="scientific">Emergencia timonensis</name>
    <dbReference type="NCBI Taxonomy" id="1776384"/>
    <lineage>
        <taxon>Bacteria</taxon>
        <taxon>Bacillati</taxon>
        <taxon>Bacillota</taxon>
        <taxon>Clostridia</taxon>
        <taxon>Peptostreptococcales</taxon>
        <taxon>Anaerovoracaceae</taxon>
        <taxon>Emergencia</taxon>
    </lineage>
</organism>
<reference evidence="1 2" key="1">
    <citation type="submission" date="2018-08" db="EMBL/GenBank/DDBJ databases">
        <title>A genome reference for cultivated species of the human gut microbiota.</title>
        <authorList>
            <person name="Zou Y."/>
            <person name="Xue W."/>
            <person name="Luo G."/>
        </authorList>
    </citation>
    <scope>NUCLEOTIDE SEQUENCE [LARGE SCALE GENOMIC DNA]</scope>
    <source>
        <strain evidence="1 2">AM07-24</strain>
    </source>
</reference>
<sequence length="216" mass="25056">MIHIANATDSIRGDAAKKLIDFCLNNSKYMILARTHKEEIPDLDTLIDSAIARERQYLKDSAAKIDRMDDCELRHETGLRSKSAVLKQMTESTKERIRMIEEYRRLKYEEKDQVVEDLTAFGIVKKLISIGSLATFPGIFDLCYFRVSDELMSPLEQDVFSYPISFGGYDFEDAAFEDCQGKVWMTICSRERSFDMRLTDEKYKLFEGLRICHTII</sequence>
<dbReference type="EMBL" id="QRMS01000001">
    <property type="protein sequence ID" value="RHJ89007.1"/>
    <property type="molecule type" value="Genomic_DNA"/>
</dbReference>
<evidence type="ECO:0000313" key="2">
    <source>
        <dbReference type="Proteomes" id="UP000284841"/>
    </source>
</evidence>
<dbReference type="AlphaFoldDB" id="A0A415E5F3"/>
<keyword evidence="2" id="KW-1185">Reference proteome</keyword>
<dbReference type="STRING" id="1776384.GCA_900086585_02233"/>
<dbReference type="OrthoDB" id="2095538at2"/>
<name>A0A415E5F3_9FIRM</name>
<comment type="caution">
    <text evidence="1">The sequence shown here is derived from an EMBL/GenBank/DDBJ whole genome shotgun (WGS) entry which is preliminary data.</text>
</comment>
<evidence type="ECO:0000313" key="1">
    <source>
        <dbReference type="EMBL" id="RHJ89007.1"/>
    </source>
</evidence>
<dbReference type="Proteomes" id="UP000284841">
    <property type="component" value="Unassembled WGS sequence"/>
</dbReference>
<protein>
    <submittedName>
        <fullName evidence="1">Uncharacterized protein</fullName>
    </submittedName>
</protein>
<proteinExistence type="predicted"/>